<dbReference type="InterPro" id="IPR032675">
    <property type="entry name" value="LRR_dom_sf"/>
</dbReference>
<proteinExistence type="predicted"/>
<evidence type="ECO:0000313" key="3">
    <source>
        <dbReference type="Proteomes" id="UP001358586"/>
    </source>
</evidence>
<sequence>MKKLFTYQVDNVFLPDELRYLRWENYPFKSLSSNSNLKNLTLLELPHGNMEQLWNESHQIPNLSEAINLELLCCVGCKSLVEFWNEDGHTISNLSRVINLEIFDFTDCESLVELWNEDDHMGLVNLRKINFGGCVNLRKISNLSRAINLEILVFTDCESLVELWNEDDHMGLVNLREIYFERCVNLRKIPNLSRVINLKILDCFNCESSIELWNEDDHMIPNLSRAINLRVLYCSNCESLVALPCLNHLASLAKLLLYGCSSLKEFPQVPSHFRSLNLSETGIEEVPDSIKNLHKLESLLLGNSQVKKVSIKLELLRKLDLSGCPITELPFDSLCNLQHLNMSGSAVKNVSIKLESLRYLHLSGCPMVELLSELPPYLEVLSVNDCKSLEKVSFADQNLNQFGSLDNEFCRNPKFFMQFRNCLNLNQASTKNIEANAMLKIGSLFKEWAATYARKNFREYPQSLICCFAGNEILANNFKYRSLNSSLSLKIAPNGGSGSRFLVFAICLVANLAHRHYFLHPLFNCKYQLTAAGGGNGGGGCENFISKISFGSLFELDTYMGNHVFILSSTDMVIEDKNYEEASFNFYIGHLDLNAAEGGFMEVERCGVHVFYVDKESDTDATEKRVAGNKRSFSHDGEEGDGGLKRLK</sequence>
<dbReference type="InterPro" id="IPR044974">
    <property type="entry name" value="Disease_R_plants"/>
</dbReference>
<dbReference type="Gene3D" id="3.80.10.10">
    <property type="entry name" value="Ribonuclease Inhibitor"/>
    <property type="match status" value="3"/>
</dbReference>
<evidence type="ECO:0000313" key="2">
    <source>
        <dbReference type="EMBL" id="KAK5795582.1"/>
    </source>
</evidence>
<gene>
    <name evidence="2" type="ORF">PVK06_036851</name>
</gene>
<name>A0ABR0NKM7_GOSAR</name>
<keyword evidence="3" id="KW-1185">Reference proteome</keyword>
<dbReference type="EMBL" id="JARKNE010000010">
    <property type="protein sequence ID" value="KAK5795582.1"/>
    <property type="molecule type" value="Genomic_DNA"/>
</dbReference>
<organism evidence="2 3">
    <name type="scientific">Gossypium arboreum</name>
    <name type="common">Tree cotton</name>
    <name type="synonym">Gossypium nanking</name>
    <dbReference type="NCBI Taxonomy" id="29729"/>
    <lineage>
        <taxon>Eukaryota</taxon>
        <taxon>Viridiplantae</taxon>
        <taxon>Streptophyta</taxon>
        <taxon>Embryophyta</taxon>
        <taxon>Tracheophyta</taxon>
        <taxon>Spermatophyta</taxon>
        <taxon>Magnoliopsida</taxon>
        <taxon>eudicotyledons</taxon>
        <taxon>Gunneridae</taxon>
        <taxon>Pentapetalae</taxon>
        <taxon>rosids</taxon>
        <taxon>malvids</taxon>
        <taxon>Malvales</taxon>
        <taxon>Malvaceae</taxon>
        <taxon>Malvoideae</taxon>
        <taxon>Gossypium</taxon>
    </lineage>
</organism>
<dbReference type="SUPFAM" id="SSF52058">
    <property type="entry name" value="L domain-like"/>
    <property type="match status" value="2"/>
</dbReference>
<dbReference type="PANTHER" id="PTHR11017">
    <property type="entry name" value="LEUCINE-RICH REPEAT-CONTAINING PROTEIN"/>
    <property type="match status" value="1"/>
</dbReference>
<accession>A0ABR0NKM7</accession>
<reference evidence="2 3" key="1">
    <citation type="submission" date="2023-03" db="EMBL/GenBank/DDBJ databases">
        <title>WGS of Gossypium arboreum.</title>
        <authorList>
            <person name="Yu D."/>
        </authorList>
    </citation>
    <scope>NUCLEOTIDE SEQUENCE [LARGE SCALE GENOMIC DNA]</scope>
    <source>
        <tissue evidence="2">Leaf</tissue>
    </source>
</reference>
<feature type="region of interest" description="Disordered" evidence="1">
    <location>
        <begin position="619"/>
        <end position="648"/>
    </location>
</feature>
<dbReference type="Proteomes" id="UP001358586">
    <property type="component" value="Chromosome 10"/>
</dbReference>
<evidence type="ECO:0000256" key="1">
    <source>
        <dbReference type="SAM" id="MobiDB-lite"/>
    </source>
</evidence>
<protein>
    <submittedName>
        <fullName evidence="2">Uncharacterized protein</fullName>
    </submittedName>
</protein>
<comment type="caution">
    <text evidence="2">The sequence shown here is derived from an EMBL/GenBank/DDBJ whole genome shotgun (WGS) entry which is preliminary data.</text>
</comment>
<dbReference type="PANTHER" id="PTHR11017:SF479">
    <property type="entry name" value="DISEASE RESISTANCE PROTEIN (TIR-NBS-LRR CLASS) FAMILY"/>
    <property type="match status" value="1"/>
</dbReference>